<feature type="region of interest" description="Disordered" evidence="1">
    <location>
        <begin position="1"/>
        <end position="25"/>
    </location>
</feature>
<evidence type="ECO:0000256" key="1">
    <source>
        <dbReference type="SAM" id="MobiDB-lite"/>
    </source>
</evidence>
<feature type="compositionally biased region" description="Polar residues" evidence="1">
    <location>
        <begin position="13"/>
        <end position="23"/>
    </location>
</feature>
<dbReference type="Proteomes" id="UP000789901">
    <property type="component" value="Unassembled WGS sequence"/>
</dbReference>
<dbReference type="EMBL" id="CAJVQB010004059">
    <property type="protein sequence ID" value="CAG8625711.1"/>
    <property type="molecule type" value="Genomic_DNA"/>
</dbReference>
<accession>A0ABN7UN13</accession>
<sequence>MAIKNANPAAFSSIASSTCSNQGTKERKQLHDYLKDFSELRRVLVFVTLTSKKED</sequence>
<organism evidence="2 3">
    <name type="scientific">Gigaspora margarita</name>
    <dbReference type="NCBI Taxonomy" id="4874"/>
    <lineage>
        <taxon>Eukaryota</taxon>
        <taxon>Fungi</taxon>
        <taxon>Fungi incertae sedis</taxon>
        <taxon>Mucoromycota</taxon>
        <taxon>Glomeromycotina</taxon>
        <taxon>Glomeromycetes</taxon>
        <taxon>Diversisporales</taxon>
        <taxon>Gigasporaceae</taxon>
        <taxon>Gigaspora</taxon>
    </lineage>
</organism>
<keyword evidence="3" id="KW-1185">Reference proteome</keyword>
<proteinExistence type="predicted"/>
<evidence type="ECO:0000313" key="3">
    <source>
        <dbReference type="Proteomes" id="UP000789901"/>
    </source>
</evidence>
<reference evidence="2 3" key="1">
    <citation type="submission" date="2021-06" db="EMBL/GenBank/DDBJ databases">
        <authorList>
            <person name="Kallberg Y."/>
            <person name="Tangrot J."/>
            <person name="Rosling A."/>
        </authorList>
    </citation>
    <scope>NUCLEOTIDE SEQUENCE [LARGE SCALE GENOMIC DNA]</scope>
    <source>
        <strain evidence="2 3">120-4 pot B 10/14</strain>
    </source>
</reference>
<comment type="caution">
    <text evidence="2">The sequence shown here is derived from an EMBL/GenBank/DDBJ whole genome shotgun (WGS) entry which is preliminary data.</text>
</comment>
<protein>
    <submittedName>
        <fullName evidence="2">491_t:CDS:1</fullName>
    </submittedName>
</protein>
<evidence type="ECO:0000313" key="2">
    <source>
        <dbReference type="EMBL" id="CAG8625711.1"/>
    </source>
</evidence>
<name>A0ABN7UN13_GIGMA</name>
<gene>
    <name evidence="2" type="ORF">GMARGA_LOCUS8067</name>
</gene>